<keyword evidence="1" id="KW-1133">Transmembrane helix</keyword>
<protein>
    <submittedName>
        <fullName evidence="2">Uncharacterized protein</fullName>
    </submittedName>
</protein>
<sequence>MKQARFLAIVKASAWYDLAVTWPFATPWTFALLYGALRSAAQALDLPGAMPPLDATNTLFANLLGSVVVVWSLARLLSPSVRMGRLDGMARWLFAAWQVNAVMSGGSVIVLGFSVVEVVFGVLQFLPVKDAPTDVAT</sequence>
<organism evidence="2 3">
    <name type="scientific">Roseateles agri</name>
    <dbReference type="NCBI Taxonomy" id="3098619"/>
    <lineage>
        <taxon>Bacteria</taxon>
        <taxon>Pseudomonadati</taxon>
        <taxon>Pseudomonadota</taxon>
        <taxon>Betaproteobacteria</taxon>
        <taxon>Burkholderiales</taxon>
        <taxon>Sphaerotilaceae</taxon>
        <taxon>Roseateles</taxon>
    </lineage>
</organism>
<evidence type="ECO:0000256" key="1">
    <source>
        <dbReference type="SAM" id="Phobius"/>
    </source>
</evidence>
<keyword evidence="3" id="KW-1185">Reference proteome</keyword>
<gene>
    <name evidence="2" type="ORF">SNE35_03945</name>
</gene>
<dbReference type="RefSeq" id="WP_320421538.1">
    <property type="nucleotide sequence ID" value="NZ_JAXCLA010000001.1"/>
</dbReference>
<accession>A0ABU5DEF0</accession>
<keyword evidence="1" id="KW-0472">Membrane</keyword>
<evidence type="ECO:0000313" key="3">
    <source>
        <dbReference type="Proteomes" id="UP001285263"/>
    </source>
</evidence>
<evidence type="ECO:0000313" key="2">
    <source>
        <dbReference type="EMBL" id="MDY0743639.1"/>
    </source>
</evidence>
<proteinExistence type="predicted"/>
<keyword evidence="1" id="KW-0812">Transmembrane</keyword>
<feature type="transmembrane region" description="Helical" evidence="1">
    <location>
        <begin position="99"/>
        <end position="123"/>
    </location>
</feature>
<feature type="transmembrane region" description="Helical" evidence="1">
    <location>
        <begin position="57"/>
        <end position="78"/>
    </location>
</feature>
<name>A0ABU5DEF0_9BURK</name>
<reference evidence="2 3" key="1">
    <citation type="submission" date="2023-11" db="EMBL/GenBank/DDBJ databases">
        <title>Paucibacter sp. nov., isolated from fresh soil in Korea.</title>
        <authorList>
            <person name="Le N.T.T."/>
        </authorList>
    </citation>
    <scope>NUCLEOTIDE SEQUENCE [LARGE SCALE GENOMIC DNA]</scope>
    <source>
        <strain evidence="2 3">R3-3</strain>
    </source>
</reference>
<dbReference type="Proteomes" id="UP001285263">
    <property type="component" value="Unassembled WGS sequence"/>
</dbReference>
<dbReference type="EMBL" id="JAXCLA010000001">
    <property type="protein sequence ID" value="MDY0743639.1"/>
    <property type="molecule type" value="Genomic_DNA"/>
</dbReference>
<feature type="transmembrane region" description="Helical" evidence="1">
    <location>
        <begin position="12"/>
        <end position="37"/>
    </location>
</feature>
<comment type="caution">
    <text evidence="2">The sequence shown here is derived from an EMBL/GenBank/DDBJ whole genome shotgun (WGS) entry which is preliminary data.</text>
</comment>